<dbReference type="Gene3D" id="2.60.260.20">
    <property type="entry name" value="Urease metallochaperone UreE, N-terminal domain"/>
    <property type="match status" value="2"/>
</dbReference>
<dbReference type="CDD" id="cd06257">
    <property type="entry name" value="DnaJ"/>
    <property type="match status" value="1"/>
</dbReference>
<keyword evidence="4 5" id="KW-0862">Zinc</keyword>
<dbReference type="GO" id="GO:0051082">
    <property type="term" value="F:unfolded protein binding"/>
    <property type="evidence" value="ECO:0007669"/>
    <property type="project" value="InterPro"/>
</dbReference>
<feature type="domain" description="CR-type" evidence="8">
    <location>
        <begin position="209"/>
        <end position="293"/>
    </location>
</feature>
<dbReference type="PROSITE" id="PS51188">
    <property type="entry name" value="ZF_CR"/>
    <property type="match status" value="1"/>
</dbReference>
<gene>
    <name evidence="9" type="ORF">MVEN_02469600</name>
</gene>
<reference evidence="9" key="1">
    <citation type="submission" date="2020-05" db="EMBL/GenBank/DDBJ databases">
        <title>Mycena genomes resolve the evolution of fungal bioluminescence.</title>
        <authorList>
            <person name="Tsai I.J."/>
        </authorList>
    </citation>
    <scope>NUCLEOTIDE SEQUENCE</scope>
    <source>
        <strain evidence="9">CCC161011</strain>
    </source>
</reference>
<evidence type="ECO:0000256" key="4">
    <source>
        <dbReference type="ARBA" id="ARBA00022833"/>
    </source>
</evidence>
<evidence type="ECO:0000313" key="9">
    <source>
        <dbReference type="EMBL" id="KAF7330315.1"/>
    </source>
</evidence>
<evidence type="ECO:0000256" key="1">
    <source>
        <dbReference type="ARBA" id="ARBA00022723"/>
    </source>
</evidence>
<dbReference type="FunFam" id="2.10.230.10:FF:000001">
    <property type="entry name" value="DnaJ subfamily A member 2"/>
    <property type="match status" value="1"/>
</dbReference>
<evidence type="ECO:0000256" key="3">
    <source>
        <dbReference type="ARBA" id="ARBA00022771"/>
    </source>
</evidence>
<dbReference type="Gene3D" id="2.10.230.10">
    <property type="entry name" value="Heat shock protein DnaJ, cysteine-rich domain"/>
    <property type="match status" value="1"/>
</dbReference>
<dbReference type="Pfam" id="PF01556">
    <property type="entry name" value="DnaJ_C"/>
    <property type="match status" value="1"/>
</dbReference>
<dbReference type="PROSITE" id="PS50076">
    <property type="entry name" value="DNAJ_2"/>
    <property type="match status" value="1"/>
</dbReference>
<dbReference type="SUPFAM" id="SSF49493">
    <property type="entry name" value="HSP40/DnaJ peptide-binding domain"/>
    <property type="match status" value="2"/>
</dbReference>
<feature type="zinc finger region" description="CR-type" evidence="5">
    <location>
        <begin position="209"/>
        <end position="293"/>
    </location>
</feature>
<evidence type="ECO:0000259" key="7">
    <source>
        <dbReference type="PROSITE" id="PS50076"/>
    </source>
</evidence>
<keyword evidence="2" id="KW-0677">Repeat</keyword>
<organism evidence="9 10">
    <name type="scientific">Mycena venus</name>
    <dbReference type="NCBI Taxonomy" id="2733690"/>
    <lineage>
        <taxon>Eukaryota</taxon>
        <taxon>Fungi</taxon>
        <taxon>Dikarya</taxon>
        <taxon>Basidiomycota</taxon>
        <taxon>Agaricomycotina</taxon>
        <taxon>Agaricomycetes</taxon>
        <taxon>Agaricomycetidae</taxon>
        <taxon>Agaricales</taxon>
        <taxon>Marasmiineae</taxon>
        <taxon>Mycenaceae</taxon>
        <taxon>Mycena</taxon>
    </lineage>
</organism>
<dbReference type="GO" id="GO:0006457">
    <property type="term" value="P:protein folding"/>
    <property type="evidence" value="ECO:0007669"/>
    <property type="project" value="InterPro"/>
</dbReference>
<dbReference type="InterPro" id="IPR036869">
    <property type="entry name" value="J_dom_sf"/>
</dbReference>
<sequence>MYATVTCHGVAPFGGLRAHVRRRALLTATSLFEKLSMPVETDLYDVLGVSPNATEAEIKKAYHKMVPYFLYSLSLWPYPDQGEGTPSRTTRQVCILCICPPLTVEFRTQIIQTRVKSSKNCWLRTYETLSDPQLRHIYDVNGIEGLAGPGAGMGGVDPADIFATFFGASGGGMNFGFDFGPGAGPSRRRGKGQNTVIPHDVTLEELYNGKTLKLNLEKEAVCGTCKGSGARGSAKPKACAVCDGKGWTTAQMSHGSHLTTSRVACSNCDGTGQKLKEKDRCKKCKGEKTVKEKNRQEVVIEPGMADKQRIILAGAGDEEPGTPAGDVIFVLRLAPHESFERSGSDLLTNVTITLSEALFGFSRILITHLDGRGVQVTSPPGKIIKHSDTIILRGEGMPVHKQPGTKGDLYITFTIEMPDDEWLKTVDKKMLLSLIPPKKEDIEPRPGVVSTAAFEEADIEEVRERYFPAGQDFFDRHFASQFGEDEDDWEDEDDEDEDEFGGPGEPECRPQ</sequence>
<dbReference type="FunFam" id="2.60.260.20:FF:000003">
    <property type="entry name" value="DnaJ subfamily A member 2"/>
    <property type="match status" value="1"/>
</dbReference>
<evidence type="ECO:0000259" key="8">
    <source>
        <dbReference type="PROSITE" id="PS51188"/>
    </source>
</evidence>
<feature type="region of interest" description="Disordered" evidence="6">
    <location>
        <begin position="477"/>
        <end position="511"/>
    </location>
</feature>
<dbReference type="EMBL" id="JACAZI010000033">
    <property type="protein sequence ID" value="KAF7330315.1"/>
    <property type="molecule type" value="Genomic_DNA"/>
</dbReference>
<dbReference type="Gene3D" id="1.10.287.110">
    <property type="entry name" value="DnaJ domain"/>
    <property type="match status" value="1"/>
</dbReference>
<proteinExistence type="predicted"/>
<dbReference type="Proteomes" id="UP000620124">
    <property type="component" value="Unassembled WGS sequence"/>
</dbReference>
<keyword evidence="10" id="KW-1185">Reference proteome</keyword>
<dbReference type="GO" id="GO:0030544">
    <property type="term" value="F:Hsp70 protein binding"/>
    <property type="evidence" value="ECO:0007669"/>
    <property type="project" value="InterPro"/>
</dbReference>
<feature type="compositionally biased region" description="Acidic residues" evidence="6">
    <location>
        <begin position="483"/>
        <end position="500"/>
    </location>
</feature>
<evidence type="ECO:0000256" key="6">
    <source>
        <dbReference type="SAM" id="MobiDB-lite"/>
    </source>
</evidence>
<dbReference type="PRINTS" id="PR00625">
    <property type="entry name" value="JDOMAIN"/>
</dbReference>
<name>A0A8H6WX85_9AGAR</name>
<dbReference type="PANTHER" id="PTHR43888">
    <property type="entry name" value="DNAJ-LIKE-2, ISOFORM A-RELATED"/>
    <property type="match status" value="1"/>
</dbReference>
<dbReference type="Pfam" id="PF00684">
    <property type="entry name" value="DnaJ_CXXCXGXG"/>
    <property type="match status" value="1"/>
</dbReference>
<dbReference type="InterPro" id="IPR001305">
    <property type="entry name" value="HSP_DnaJ_Cys-rich_dom"/>
</dbReference>
<dbReference type="OrthoDB" id="550424at2759"/>
<dbReference type="InterPro" id="IPR044713">
    <property type="entry name" value="DNJA1/2-like"/>
</dbReference>
<evidence type="ECO:0000256" key="5">
    <source>
        <dbReference type="PROSITE-ProRule" id="PRU00546"/>
    </source>
</evidence>
<dbReference type="InterPro" id="IPR002939">
    <property type="entry name" value="DnaJ_C"/>
</dbReference>
<keyword evidence="3 5" id="KW-0863">Zinc-finger</keyword>
<dbReference type="SUPFAM" id="SSF46565">
    <property type="entry name" value="Chaperone J-domain"/>
    <property type="match status" value="2"/>
</dbReference>
<keyword evidence="1 5" id="KW-0479">Metal-binding</keyword>
<protein>
    <submittedName>
        <fullName evidence="9">DNAj-like protein subfamily a member 2-like protein</fullName>
    </submittedName>
</protein>
<evidence type="ECO:0000313" key="10">
    <source>
        <dbReference type="Proteomes" id="UP000620124"/>
    </source>
</evidence>
<dbReference type="AlphaFoldDB" id="A0A8H6WX85"/>
<comment type="caution">
    <text evidence="9">The sequence shown here is derived from an EMBL/GenBank/DDBJ whole genome shotgun (WGS) entry which is preliminary data.</text>
</comment>
<accession>A0A8H6WX85</accession>
<feature type="domain" description="J" evidence="7">
    <location>
        <begin position="42"/>
        <end position="142"/>
    </location>
</feature>
<dbReference type="CDD" id="cd10747">
    <property type="entry name" value="DnaJ_C"/>
    <property type="match status" value="1"/>
</dbReference>
<dbReference type="InterPro" id="IPR008971">
    <property type="entry name" value="HSP40/DnaJ_pept-bd"/>
</dbReference>
<dbReference type="InterPro" id="IPR036410">
    <property type="entry name" value="HSP_DnaJ_Cys-rich_dom_sf"/>
</dbReference>
<dbReference type="SUPFAM" id="SSF57938">
    <property type="entry name" value="DnaJ/Hsp40 cysteine-rich domain"/>
    <property type="match status" value="1"/>
</dbReference>
<dbReference type="CDD" id="cd10719">
    <property type="entry name" value="DnaJ_zf"/>
    <property type="match status" value="1"/>
</dbReference>
<evidence type="ECO:0000256" key="2">
    <source>
        <dbReference type="ARBA" id="ARBA00022737"/>
    </source>
</evidence>
<dbReference type="GO" id="GO:0008270">
    <property type="term" value="F:zinc ion binding"/>
    <property type="evidence" value="ECO:0007669"/>
    <property type="project" value="UniProtKB-KW"/>
</dbReference>
<dbReference type="InterPro" id="IPR001623">
    <property type="entry name" value="DnaJ_domain"/>
</dbReference>